<comment type="caution">
    <text evidence="2">The sequence shown here is derived from an EMBL/GenBank/DDBJ whole genome shotgun (WGS) entry which is preliminary data.</text>
</comment>
<accession>A0A7W7LI70</accession>
<feature type="domain" description="DUF397" evidence="1">
    <location>
        <begin position="9"/>
        <end position="59"/>
    </location>
</feature>
<evidence type="ECO:0000313" key="2">
    <source>
        <dbReference type="EMBL" id="MBB4890640.1"/>
    </source>
</evidence>
<sequence>MGDQNIRPHWRRSSFSTAGVDNCVEVAFVDHEVWVRDSHFVHLPALSFTPRTWSEFLAELGSPTTP</sequence>
<name>A0A7W7LI70_STRNE</name>
<keyword evidence="3" id="KW-1185">Reference proteome</keyword>
<dbReference type="Pfam" id="PF04149">
    <property type="entry name" value="DUF397"/>
    <property type="match status" value="1"/>
</dbReference>
<dbReference type="Proteomes" id="UP000556436">
    <property type="component" value="Unassembled WGS sequence"/>
</dbReference>
<protein>
    <recommendedName>
        <fullName evidence="1">DUF397 domain-containing protein</fullName>
    </recommendedName>
</protein>
<proteinExistence type="predicted"/>
<reference evidence="2 3" key="1">
    <citation type="submission" date="2020-08" db="EMBL/GenBank/DDBJ databases">
        <title>Genomic Encyclopedia of Type Strains, Phase III (KMG-III): the genomes of soil and plant-associated and newly described type strains.</title>
        <authorList>
            <person name="Whitman W."/>
        </authorList>
    </citation>
    <scope>NUCLEOTIDE SEQUENCE [LARGE SCALE GENOMIC DNA]</scope>
    <source>
        <strain evidence="2 3">CECT 3265</strain>
    </source>
</reference>
<gene>
    <name evidence="2" type="ORF">FHS38_006729</name>
</gene>
<organism evidence="2 3">
    <name type="scientific">Streptomyces netropsis</name>
    <name type="common">Streptoverticillium netropsis</name>
    <dbReference type="NCBI Taxonomy" id="55404"/>
    <lineage>
        <taxon>Bacteria</taxon>
        <taxon>Bacillati</taxon>
        <taxon>Actinomycetota</taxon>
        <taxon>Actinomycetes</taxon>
        <taxon>Kitasatosporales</taxon>
        <taxon>Streptomycetaceae</taxon>
        <taxon>Streptomyces</taxon>
    </lineage>
</organism>
<dbReference type="EMBL" id="JACHJG010000022">
    <property type="protein sequence ID" value="MBB4890640.1"/>
    <property type="molecule type" value="Genomic_DNA"/>
</dbReference>
<dbReference type="AlphaFoldDB" id="A0A7W7LI70"/>
<dbReference type="RefSeq" id="WP_229822892.1">
    <property type="nucleotide sequence ID" value="NZ_BMRW01000021.1"/>
</dbReference>
<evidence type="ECO:0000313" key="3">
    <source>
        <dbReference type="Proteomes" id="UP000556436"/>
    </source>
</evidence>
<dbReference type="InterPro" id="IPR007278">
    <property type="entry name" value="DUF397"/>
</dbReference>
<evidence type="ECO:0000259" key="1">
    <source>
        <dbReference type="Pfam" id="PF04149"/>
    </source>
</evidence>